<evidence type="ECO:0000256" key="4">
    <source>
        <dbReference type="ARBA" id="ARBA00022729"/>
    </source>
</evidence>
<dbReference type="InterPro" id="IPR050541">
    <property type="entry name" value="LRR_TM_domain-containing"/>
</dbReference>
<dbReference type="InterPro" id="IPR013783">
    <property type="entry name" value="Ig-like_fold"/>
</dbReference>
<keyword evidence="14" id="KW-1185">Reference proteome</keyword>
<evidence type="ECO:0000313" key="14">
    <source>
        <dbReference type="Proteomes" id="UP001152759"/>
    </source>
</evidence>
<keyword evidence="6 10" id="KW-1133">Transmembrane helix</keyword>
<evidence type="ECO:0000256" key="2">
    <source>
        <dbReference type="ARBA" id="ARBA00022614"/>
    </source>
</evidence>
<evidence type="ECO:0000256" key="8">
    <source>
        <dbReference type="ARBA" id="ARBA00023157"/>
    </source>
</evidence>
<dbReference type="InterPro" id="IPR036179">
    <property type="entry name" value="Ig-like_dom_sf"/>
</dbReference>
<evidence type="ECO:0000256" key="6">
    <source>
        <dbReference type="ARBA" id="ARBA00022989"/>
    </source>
</evidence>
<gene>
    <name evidence="13" type="ORF">BEMITA_LOCUS11871</name>
</gene>
<feature type="transmembrane region" description="Helical" evidence="10">
    <location>
        <begin position="386"/>
        <end position="409"/>
    </location>
</feature>
<reference evidence="13" key="1">
    <citation type="submission" date="2021-12" db="EMBL/GenBank/DDBJ databases">
        <authorList>
            <person name="King R."/>
        </authorList>
    </citation>
    <scope>NUCLEOTIDE SEQUENCE</scope>
</reference>
<evidence type="ECO:0000256" key="9">
    <source>
        <dbReference type="SAM" id="MobiDB-lite"/>
    </source>
</evidence>
<evidence type="ECO:0000259" key="12">
    <source>
        <dbReference type="PROSITE" id="PS50835"/>
    </source>
</evidence>
<proteinExistence type="predicted"/>
<protein>
    <recommendedName>
        <fullName evidence="12">Ig-like domain-containing protein</fullName>
    </recommendedName>
</protein>
<keyword evidence="3 10" id="KW-0812">Transmembrane</keyword>
<dbReference type="InterPro" id="IPR032675">
    <property type="entry name" value="LRR_dom_sf"/>
</dbReference>
<evidence type="ECO:0000313" key="13">
    <source>
        <dbReference type="EMBL" id="CAH0393472.1"/>
    </source>
</evidence>
<keyword evidence="4 11" id="KW-0732">Signal</keyword>
<dbReference type="SUPFAM" id="SSF48726">
    <property type="entry name" value="Immunoglobulin"/>
    <property type="match status" value="1"/>
</dbReference>
<accession>A0A9P0F9A3</accession>
<feature type="chain" id="PRO_5040286599" description="Ig-like domain-containing protein" evidence="11">
    <location>
        <begin position="27"/>
        <end position="617"/>
    </location>
</feature>
<dbReference type="Pfam" id="PF13855">
    <property type="entry name" value="LRR_8"/>
    <property type="match status" value="1"/>
</dbReference>
<dbReference type="InterPro" id="IPR025875">
    <property type="entry name" value="Leu-rich_rpt_4"/>
</dbReference>
<feature type="region of interest" description="Disordered" evidence="9">
    <location>
        <begin position="449"/>
        <end position="505"/>
    </location>
</feature>
<dbReference type="AlphaFoldDB" id="A0A9P0F9A3"/>
<feature type="signal peptide" evidence="11">
    <location>
        <begin position="1"/>
        <end position="26"/>
    </location>
</feature>
<dbReference type="SUPFAM" id="SSF52058">
    <property type="entry name" value="L domain-like"/>
    <property type="match status" value="1"/>
</dbReference>
<dbReference type="FunFam" id="3.80.10.10:FF:000082">
    <property type="entry name" value="Leucine-rich repeat-containing 24"/>
    <property type="match status" value="1"/>
</dbReference>
<dbReference type="PANTHER" id="PTHR24369:SF210">
    <property type="entry name" value="CHAOPTIN-RELATED"/>
    <property type="match status" value="1"/>
</dbReference>
<feature type="domain" description="Ig-like" evidence="12">
    <location>
        <begin position="270"/>
        <end position="368"/>
    </location>
</feature>
<evidence type="ECO:0000256" key="7">
    <source>
        <dbReference type="ARBA" id="ARBA00023136"/>
    </source>
</evidence>
<keyword evidence="8" id="KW-1015">Disulfide bond</keyword>
<dbReference type="SMART" id="SM00409">
    <property type="entry name" value="IG"/>
    <property type="match status" value="1"/>
</dbReference>
<comment type="subcellular location">
    <subcellularLocation>
        <location evidence="1">Membrane</location>
        <topology evidence="1">Single-pass membrane protein</topology>
    </subcellularLocation>
</comment>
<dbReference type="KEGG" id="btab:109031436"/>
<keyword evidence="5" id="KW-0677">Repeat</keyword>
<dbReference type="PANTHER" id="PTHR24369">
    <property type="entry name" value="ANTIGEN BSP, PUTATIVE-RELATED"/>
    <property type="match status" value="1"/>
</dbReference>
<dbReference type="PROSITE" id="PS51450">
    <property type="entry name" value="LRR"/>
    <property type="match status" value="2"/>
</dbReference>
<evidence type="ECO:0000256" key="10">
    <source>
        <dbReference type="SAM" id="Phobius"/>
    </source>
</evidence>
<evidence type="ECO:0000256" key="5">
    <source>
        <dbReference type="ARBA" id="ARBA00022737"/>
    </source>
</evidence>
<dbReference type="GO" id="GO:0005886">
    <property type="term" value="C:plasma membrane"/>
    <property type="evidence" value="ECO:0007669"/>
    <property type="project" value="TreeGrafter"/>
</dbReference>
<name>A0A9P0F9A3_BEMTA</name>
<dbReference type="InterPro" id="IPR000483">
    <property type="entry name" value="Cys-rich_flank_reg_C"/>
</dbReference>
<evidence type="ECO:0000256" key="3">
    <source>
        <dbReference type="ARBA" id="ARBA00022692"/>
    </source>
</evidence>
<keyword evidence="2" id="KW-0433">Leucine-rich repeat</keyword>
<dbReference type="SMART" id="SM00082">
    <property type="entry name" value="LRRCT"/>
    <property type="match status" value="1"/>
</dbReference>
<evidence type="ECO:0000256" key="11">
    <source>
        <dbReference type="SAM" id="SignalP"/>
    </source>
</evidence>
<dbReference type="InterPro" id="IPR013098">
    <property type="entry name" value="Ig_I-set"/>
</dbReference>
<feature type="compositionally biased region" description="Polar residues" evidence="9">
    <location>
        <begin position="476"/>
        <end position="496"/>
    </location>
</feature>
<dbReference type="Pfam" id="PF07679">
    <property type="entry name" value="I-set"/>
    <property type="match status" value="1"/>
</dbReference>
<dbReference type="Gene3D" id="2.60.40.10">
    <property type="entry name" value="Immunoglobulins"/>
    <property type="match status" value="1"/>
</dbReference>
<dbReference type="InterPro" id="IPR007110">
    <property type="entry name" value="Ig-like_dom"/>
</dbReference>
<dbReference type="Pfam" id="PF12799">
    <property type="entry name" value="LRR_4"/>
    <property type="match status" value="1"/>
</dbReference>
<dbReference type="InterPro" id="IPR001611">
    <property type="entry name" value="Leu-rich_rpt"/>
</dbReference>
<dbReference type="EMBL" id="OU963868">
    <property type="protein sequence ID" value="CAH0393472.1"/>
    <property type="molecule type" value="Genomic_DNA"/>
</dbReference>
<dbReference type="Proteomes" id="UP001152759">
    <property type="component" value="Chromosome 7"/>
</dbReference>
<dbReference type="InterPro" id="IPR003591">
    <property type="entry name" value="Leu-rich_rpt_typical-subtyp"/>
</dbReference>
<dbReference type="SMART" id="SM00369">
    <property type="entry name" value="LRR_TYP"/>
    <property type="match status" value="6"/>
</dbReference>
<dbReference type="InterPro" id="IPR003599">
    <property type="entry name" value="Ig_sub"/>
</dbReference>
<dbReference type="PROSITE" id="PS50835">
    <property type="entry name" value="IG_LIKE"/>
    <property type="match status" value="1"/>
</dbReference>
<keyword evidence="7 10" id="KW-0472">Membrane</keyword>
<evidence type="ECO:0000256" key="1">
    <source>
        <dbReference type="ARBA" id="ARBA00004167"/>
    </source>
</evidence>
<sequence>MRPDRLESALSFALALLLMLFLDVSGTNDTCPSVCHCKWKSGKRTVECVDRGLITIPQGIDPETQVLDMSGNNLQILPRETFAKSSLLNLQKLFLRSCRLGQIDEKALRGLTNLVELDLSHNLLTSVPTLTLADAPSLRELSLAQNPISKLDANAFQGISGLIKLDLSHCELHIIAANAFHSVESLEYLHLDGNRLSELRPKTVDVLSKLHGVALHDNPWFCDCHLRATKIWLTNHNIPYPVPPACEAGPQRLQGRTFSELYVDDFACNPDIKLDSRYVEGTVGDNSTILCRVISEPPARITWHWAGRQLTNNSAFTVHQRVYILEDSFTSEFDQVSSLVITNSQETTSGSFFCLAKNAAGSAEANFTLHVSKRIAGIALLGNGQIAGLGAALMTLIVFILIVIIYLLFRIKRTSYSDTKSPAAIEIVSNGVVAHKAAITPVIETSSFTERKFPTGNGNEPNPVQKPPRLAEVPNHSYTRTSNPDLINDTRSQTTDLRPGSGEYTRTSECLYPQGLWEASQQLSSSPNDFDSNDKTPIISGDKGGFPVEDFRMSGEYPSDFGLPQGAVSPTGSVPSAKTLRVWQRGVPVLPPVSALKRVLTRSSPDEGYQEGCGTDV</sequence>
<dbReference type="Gene3D" id="3.80.10.10">
    <property type="entry name" value="Ribonuclease Inhibitor"/>
    <property type="match status" value="2"/>
</dbReference>
<organism evidence="13 14">
    <name type="scientific">Bemisia tabaci</name>
    <name type="common">Sweetpotato whitefly</name>
    <name type="synonym">Aleurodes tabaci</name>
    <dbReference type="NCBI Taxonomy" id="7038"/>
    <lineage>
        <taxon>Eukaryota</taxon>
        <taxon>Metazoa</taxon>
        <taxon>Ecdysozoa</taxon>
        <taxon>Arthropoda</taxon>
        <taxon>Hexapoda</taxon>
        <taxon>Insecta</taxon>
        <taxon>Pterygota</taxon>
        <taxon>Neoptera</taxon>
        <taxon>Paraneoptera</taxon>
        <taxon>Hemiptera</taxon>
        <taxon>Sternorrhyncha</taxon>
        <taxon>Aleyrodoidea</taxon>
        <taxon>Aleyrodidae</taxon>
        <taxon>Aleyrodinae</taxon>
        <taxon>Bemisia</taxon>
    </lineage>
</organism>